<proteinExistence type="predicted"/>
<feature type="region of interest" description="Disordered" evidence="1">
    <location>
        <begin position="42"/>
        <end position="71"/>
    </location>
</feature>
<reference evidence="2 3" key="1">
    <citation type="submission" date="2024-01" db="EMBL/GenBank/DDBJ databases">
        <title>The complete chloroplast genome sequence of Lithospermum erythrorhizon: insights into the phylogenetic relationship among Boraginaceae species and the maternal lineages of purple gromwells.</title>
        <authorList>
            <person name="Okada T."/>
            <person name="Watanabe K."/>
        </authorList>
    </citation>
    <scope>NUCLEOTIDE SEQUENCE [LARGE SCALE GENOMIC DNA]</scope>
</reference>
<keyword evidence="3" id="KW-1185">Reference proteome</keyword>
<evidence type="ECO:0000313" key="3">
    <source>
        <dbReference type="Proteomes" id="UP001454036"/>
    </source>
</evidence>
<evidence type="ECO:0000313" key="2">
    <source>
        <dbReference type="EMBL" id="GAA0183840.1"/>
    </source>
</evidence>
<dbReference type="AlphaFoldDB" id="A0AAV3RTD3"/>
<comment type="caution">
    <text evidence="2">The sequence shown here is derived from an EMBL/GenBank/DDBJ whole genome shotgun (WGS) entry which is preliminary data.</text>
</comment>
<gene>
    <name evidence="2" type="ORF">LIER_31186</name>
</gene>
<evidence type="ECO:0000256" key="1">
    <source>
        <dbReference type="SAM" id="MobiDB-lite"/>
    </source>
</evidence>
<protein>
    <submittedName>
        <fullName evidence="2">Uncharacterized protein</fullName>
    </submittedName>
</protein>
<dbReference type="Proteomes" id="UP001454036">
    <property type="component" value="Unassembled WGS sequence"/>
</dbReference>
<organism evidence="2 3">
    <name type="scientific">Lithospermum erythrorhizon</name>
    <name type="common">Purple gromwell</name>
    <name type="synonym">Lithospermum officinale var. erythrorhizon</name>
    <dbReference type="NCBI Taxonomy" id="34254"/>
    <lineage>
        <taxon>Eukaryota</taxon>
        <taxon>Viridiplantae</taxon>
        <taxon>Streptophyta</taxon>
        <taxon>Embryophyta</taxon>
        <taxon>Tracheophyta</taxon>
        <taxon>Spermatophyta</taxon>
        <taxon>Magnoliopsida</taxon>
        <taxon>eudicotyledons</taxon>
        <taxon>Gunneridae</taxon>
        <taxon>Pentapetalae</taxon>
        <taxon>asterids</taxon>
        <taxon>lamiids</taxon>
        <taxon>Boraginales</taxon>
        <taxon>Boraginaceae</taxon>
        <taxon>Boraginoideae</taxon>
        <taxon>Lithospermeae</taxon>
        <taxon>Lithospermum</taxon>
    </lineage>
</organism>
<sequence>MLLGESIPIYGGILGHVKGNFKIDGTNGRLVVLACQGRIRDASGGYGGGMRGRGSLPDKGGDEKQRPGAFPEDPLVVNKIQRQSLMYTLLDGVLYRRPF</sequence>
<dbReference type="EMBL" id="BAABME010011496">
    <property type="protein sequence ID" value="GAA0183840.1"/>
    <property type="molecule type" value="Genomic_DNA"/>
</dbReference>
<accession>A0AAV3RTD3</accession>
<name>A0AAV3RTD3_LITER</name>